<evidence type="ECO:0000256" key="1">
    <source>
        <dbReference type="ARBA" id="ARBA00004141"/>
    </source>
</evidence>
<dbReference type="RefSeq" id="WP_238234628.1">
    <property type="nucleotide sequence ID" value="NZ_BPQQ01000018.1"/>
</dbReference>
<comment type="subunit">
    <text evidence="7">Heterodimer of a catalytic subunit (MsrP) and a heme-binding subunit (MsrQ).</text>
</comment>
<dbReference type="PANTHER" id="PTHR36964">
    <property type="entry name" value="PROTEIN-METHIONINE-SULFOXIDE REDUCTASE HEME-BINDING SUBUNIT MSRQ"/>
    <property type="match status" value="1"/>
</dbReference>
<dbReference type="InterPro" id="IPR022837">
    <property type="entry name" value="MsrQ-like"/>
</dbReference>
<feature type="transmembrane region" description="Helical" evidence="7">
    <location>
        <begin position="153"/>
        <end position="170"/>
    </location>
</feature>
<evidence type="ECO:0000256" key="7">
    <source>
        <dbReference type="HAMAP-Rule" id="MF_01207"/>
    </source>
</evidence>
<evidence type="ECO:0000256" key="5">
    <source>
        <dbReference type="ARBA" id="ARBA00023004"/>
    </source>
</evidence>
<keyword evidence="7" id="KW-0349">Heme</keyword>
<keyword evidence="7" id="KW-1003">Cell membrane</keyword>
<comment type="caution">
    <text evidence="7">Lacks conserved residue(s) required for the propagation of feature annotation.</text>
</comment>
<accession>A0ABQ4S992</accession>
<keyword evidence="5 7" id="KW-0408">Iron</keyword>
<dbReference type="Proteomes" id="UP001055153">
    <property type="component" value="Unassembled WGS sequence"/>
</dbReference>
<keyword evidence="3 7" id="KW-0812">Transmembrane</keyword>
<dbReference type="PANTHER" id="PTHR36964:SF1">
    <property type="entry name" value="PROTEIN-METHIONINE-SULFOXIDE REDUCTASE HEME-BINDING SUBUNIT MSRQ"/>
    <property type="match status" value="1"/>
</dbReference>
<dbReference type="HAMAP" id="MF_01207">
    <property type="entry name" value="MsrQ"/>
    <property type="match status" value="1"/>
</dbReference>
<dbReference type="Pfam" id="PF01794">
    <property type="entry name" value="Ferric_reduct"/>
    <property type="match status" value="1"/>
</dbReference>
<comment type="cofactor">
    <cofactor evidence="7">
        <name>heme b</name>
        <dbReference type="ChEBI" id="CHEBI:60344"/>
    </cofactor>
    <text evidence="7">Binds 1 heme b (iron(II)-protoporphyrin IX) group per subunit.</text>
</comment>
<keyword evidence="10" id="KW-1185">Reference proteome</keyword>
<keyword evidence="7" id="KW-0249">Electron transport</keyword>
<sequence>MLAFPWLDRAGRLSGLKLATFLAALAPGLWYAAAYGLDRLGAKPLTAFLHAMGDWTVYFLILSLAVTPLRRVADWPKLILVRRMLGLTALAYALIHLVLYAADQKFDLVRVATEIAVRIYLAIGFVALVGLAVLGATSTDAMIRRLGRTWTRLHRLVYGLAVLALVHYVLQSKIDVSKPVFWSGLFLALMGWRLMHHLTVPTTPLSLLGLAAAAGLATAALEAAWYALATGVPAGLVLAANLDLSAGLRPAWWVFGIAALAAPLNLVRGKPDGRRGSAPAWRPSLAALAPLRAGRTEPVSRTGD</sequence>
<feature type="transmembrane region" description="Helical" evidence="7">
    <location>
        <begin position="248"/>
        <end position="267"/>
    </location>
</feature>
<evidence type="ECO:0000256" key="2">
    <source>
        <dbReference type="ARBA" id="ARBA00022448"/>
    </source>
</evidence>
<gene>
    <name evidence="7 9" type="primary">msrQ</name>
    <name evidence="9" type="ORF">GMJLKIPL_1662</name>
</gene>
<comment type="subcellular location">
    <subcellularLocation>
        <location evidence="7">Cell membrane</location>
        <topology evidence="7">Multi-pass membrane protein</topology>
    </subcellularLocation>
    <subcellularLocation>
        <location evidence="1">Membrane</location>
        <topology evidence="1">Multi-pass membrane protein</topology>
    </subcellularLocation>
</comment>
<keyword evidence="7" id="KW-0285">Flavoprotein</keyword>
<comment type="function">
    <text evidence="7">Part of the MsrPQ system that repairs oxidized periplasmic proteins containing methionine sulfoxide residues (Met-O), using respiratory chain electrons. Thus protects these proteins from oxidative-stress damage caused by reactive species of oxygen and chlorine generated by the host defense mechanisms. MsrPQ is essential for the maintenance of envelope integrity under bleach stress, rescuing a wide series of structurally unrelated periplasmic proteins from methionine oxidation. MsrQ provides electrons for reduction to the reductase catalytic subunit MsrP, using the quinone pool of the respiratory chain.</text>
</comment>
<keyword evidence="7" id="KW-0479">Metal-binding</keyword>
<feature type="transmembrane region" description="Helical" evidence="7">
    <location>
        <begin position="119"/>
        <end position="141"/>
    </location>
</feature>
<comment type="similarity">
    <text evidence="7">Belongs to the MsrQ family.</text>
</comment>
<keyword evidence="4 7" id="KW-1133">Transmembrane helix</keyword>
<feature type="transmembrane region" description="Helical" evidence="7">
    <location>
        <begin position="79"/>
        <end position="99"/>
    </location>
</feature>
<evidence type="ECO:0000313" key="10">
    <source>
        <dbReference type="Proteomes" id="UP001055153"/>
    </source>
</evidence>
<evidence type="ECO:0000256" key="6">
    <source>
        <dbReference type="ARBA" id="ARBA00023136"/>
    </source>
</evidence>
<feature type="transmembrane region" description="Helical" evidence="7">
    <location>
        <begin position="44"/>
        <end position="67"/>
    </location>
</feature>
<keyword evidence="7" id="KW-0288">FMN</keyword>
<organism evidence="9 10">
    <name type="scientific">Methylobacterium isbiliense</name>
    <dbReference type="NCBI Taxonomy" id="315478"/>
    <lineage>
        <taxon>Bacteria</taxon>
        <taxon>Pseudomonadati</taxon>
        <taxon>Pseudomonadota</taxon>
        <taxon>Alphaproteobacteria</taxon>
        <taxon>Hyphomicrobiales</taxon>
        <taxon>Methylobacteriaceae</taxon>
        <taxon>Methylobacterium</taxon>
    </lineage>
</organism>
<dbReference type="InterPro" id="IPR013130">
    <property type="entry name" value="Fe3_Rdtase_TM_dom"/>
</dbReference>
<evidence type="ECO:0000259" key="8">
    <source>
        <dbReference type="Pfam" id="PF01794"/>
    </source>
</evidence>
<evidence type="ECO:0000256" key="4">
    <source>
        <dbReference type="ARBA" id="ARBA00022989"/>
    </source>
</evidence>
<keyword evidence="6 7" id="KW-0472">Membrane</keyword>
<evidence type="ECO:0000313" key="9">
    <source>
        <dbReference type="EMBL" id="GJD99744.1"/>
    </source>
</evidence>
<proteinExistence type="inferred from homology"/>
<reference evidence="9" key="2">
    <citation type="submission" date="2021-08" db="EMBL/GenBank/DDBJ databases">
        <authorList>
            <person name="Tani A."/>
            <person name="Ola A."/>
            <person name="Ogura Y."/>
            <person name="Katsura K."/>
            <person name="Hayashi T."/>
        </authorList>
    </citation>
    <scope>NUCLEOTIDE SEQUENCE</scope>
    <source>
        <strain evidence="9">DSM 17168</strain>
    </source>
</reference>
<feature type="domain" description="Ferric oxidoreductase" evidence="8">
    <location>
        <begin position="53"/>
        <end position="164"/>
    </location>
</feature>
<name>A0ABQ4S992_9HYPH</name>
<dbReference type="EMBL" id="BPQQ01000018">
    <property type="protein sequence ID" value="GJD99744.1"/>
    <property type="molecule type" value="Genomic_DNA"/>
</dbReference>
<comment type="cofactor">
    <cofactor evidence="7">
        <name>FMN</name>
        <dbReference type="ChEBI" id="CHEBI:58210"/>
    </cofactor>
    <text evidence="7">Binds 1 FMN per subunit.</text>
</comment>
<reference evidence="9" key="1">
    <citation type="journal article" date="2021" name="Front. Microbiol.">
        <title>Comprehensive Comparative Genomics and Phenotyping of Methylobacterium Species.</title>
        <authorList>
            <person name="Alessa O."/>
            <person name="Ogura Y."/>
            <person name="Fujitani Y."/>
            <person name="Takami H."/>
            <person name="Hayashi T."/>
            <person name="Sahin N."/>
            <person name="Tani A."/>
        </authorList>
    </citation>
    <scope>NUCLEOTIDE SEQUENCE</scope>
    <source>
        <strain evidence="9">DSM 17168</strain>
    </source>
</reference>
<keyword evidence="2 7" id="KW-0813">Transport</keyword>
<protein>
    <recommendedName>
        <fullName evidence="7">Protein-methionine-sulfoxide reductase heme-binding subunit MsrQ</fullName>
    </recommendedName>
    <alternativeName>
        <fullName evidence="7">Flavocytochrome MsrQ</fullName>
    </alternativeName>
</protein>
<evidence type="ECO:0000256" key="3">
    <source>
        <dbReference type="ARBA" id="ARBA00022692"/>
    </source>
</evidence>
<comment type="caution">
    <text evidence="9">The sequence shown here is derived from an EMBL/GenBank/DDBJ whole genome shotgun (WGS) entry which is preliminary data.</text>
</comment>